<dbReference type="EMBL" id="JAUCMV010000003">
    <property type="protein sequence ID" value="KAK0413848.1"/>
    <property type="molecule type" value="Genomic_DNA"/>
</dbReference>
<proteinExistence type="predicted"/>
<evidence type="ECO:0000313" key="1">
    <source>
        <dbReference type="EMBL" id="KAK0413848.1"/>
    </source>
</evidence>
<name>A0AA39HZK4_9BILA</name>
<reference evidence="1" key="1">
    <citation type="submission" date="2023-06" db="EMBL/GenBank/DDBJ databases">
        <title>Genomic analysis of the entomopathogenic nematode Steinernema hermaphroditum.</title>
        <authorList>
            <person name="Schwarz E.M."/>
            <person name="Heppert J.K."/>
            <person name="Baniya A."/>
            <person name="Schwartz H.T."/>
            <person name="Tan C.-H."/>
            <person name="Antoshechkin I."/>
            <person name="Sternberg P.W."/>
            <person name="Goodrich-Blair H."/>
            <person name="Dillman A.R."/>
        </authorList>
    </citation>
    <scope>NUCLEOTIDE SEQUENCE</scope>
    <source>
        <strain evidence="1">PS9179</strain>
        <tissue evidence="1">Whole animal</tissue>
    </source>
</reference>
<organism evidence="1 2">
    <name type="scientific">Steinernema hermaphroditum</name>
    <dbReference type="NCBI Taxonomy" id="289476"/>
    <lineage>
        <taxon>Eukaryota</taxon>
        <taxon>Metazoa</taxon>
        <taxon>Ecdysozoa</taxon>
        <taxon>Nematoda</taxon>
        <taxon>Chromadorea</taxon>
        <taxon>Rhabditida</taxon>
        <taxon>Tylenchina</taxon>
        <taxon>Panagrolaimomorpha</taxon>
        <taxon>Strongyloidoidea</taxon>
        <taxon>Steinernematidae</taxon>
        <taxon>Steinernema</taxon>
    </lineage>
</organism>
<keyword evidence="2" id="KW-1185">Reference proteome</keyword>
<gene>
    <name evidence="1" type="ORF">QR680_007025</name>
</gene>
<comment type="caution">
    <text evidence="1">The sequence shown here is derived from an EMBL/GenBank/DDBJ whole genome shotgun (WGS) entry which is preliminary data.</text>
</comment>
<dbReference type="Proteomes" id="UP001175271">
    <property type="component" value="Unassembled WGS sequence"/>
</dbReference>
<evidence type="ECO:0000313" key="2">
    <source>
        <dbReference type="Proteomes" id="UP001175271"/>
    </source>
</evidence>
<sequence length="276" mass="31394">MCDFTLCFLTRPTPNRSSTSTSLLNMNSVPVAFVDSLVAHLSKCALRDLFLTSGNFASRAAHHYRQRRYLDVYLKLEGSDVGVEVKYGHDEVPFQLDPLFDRIVRIESTDSRNVASKTVPMDRFENSVLPALRSVMDRCRLLLYGNVDRNSTAVRELPDISSHMNLPQEPGNIDCPKSDLRDLRRRGVWRSLVHLFCEQYPEKAVFYLIEKLDLKQIDDLADSHPIPHLTNLTNSAYSALGLKHEPVTLIILVITGRHNHNPADGWNGVHKMMQKL</sequence>
<accession>A0AA39HZK4</accession>
<dbReference type="AlphaFoldDB" id="A0AA39HZK4"/>
<protein>
    <submittedName>
        <fullName evidence="1">Uncharacterized protein</fullName>
    </submittedName>
</protein>